<dbReference type="RefSeq" id="XP_002115051.1">
    <property type="nucleotide sequence ID" value="XM_002115015.1"/>
</dbReference>
<dbReference type="AlphaFoldDB" id="B3S3P5"/>
<comment type="subcellular location">
    <subcellularLocation>
        <location evidence="1">Membrane</location>
        <topology evidence="1">Multi-pass membrane protein</topology>
    </subcellularLocation>
</comment>
<dbReference type="GO" id="GO:0070588">
    <property type="term" value="P:calcium ion transmembrane transport"/>
    <property type="evidence" value="ECO:0000318"/>
    <property type="project" value="GO_Central"/>
</dbReference>
<dbReference type="CTD" id="6756263"/>
<dbReference type="Pfam" id="PF00520">
    <property type="entry name" value="Ion_trans"/>
    <property type="match status" value="1"/>
</dbReference>
<evidence type="ECO:0000256" key="6">
    <source>
        <dbReference type="ARBA" id="ARBA00023136"/>
    </source>
</evidence>
<evidence type="ECO:0000259" key="11">
    <source>
        <dbReference type="Pfam" id="PF18139"/>
    </source>
</evidence>
<name>B3S3P5_TRIAD</name>
<evidence type="ECO:0000256" key="4">
    <source>
        <dbReference type="ARBA" id="ARBA00022989"/>
    </source>
</evidence>
<evidence type="ECO:0000256" key="5">
    <source>
        <dbReference type="ARBA" id="ARBA00023065"/>
    </source>
</evidence>
<keyword evidence="6 9" id="KW-0472">Membrane</keyword>
<evidence type="ECO:0000256" key="8">
    <source>
        <dbReference type="SAM" id="Coils"/>
    </source>
</evidence>
<dbReference type="Pfam" id="PF18139">
    <property type="entry name" value="LSDAT_euk"/>
    <property type="match status" value="1"/>
</dbReference>
<keyword evidence="14" id="KW-1185">Reference proteome</keyword>
<dbReference type="EMBL" id="DS985249">
    <property type="protein sequence ID" value="EDV22507.1"/>
    <property type="molecule type" value="Genomic_DNA"/>
</dbReference>
<reference evidence="13 14" key="1">
    <citation type="journal article" date="2008" name="Nature">
        <title>The Trichoplax genome and the nature of placozoans.</title>
        <authorList>
            <person name="Srivastava M."/>
            <person name="Begovic E."/>
            <person name="Chapman J."/>
            <person name="Putnam N.H."/>
            <person name="Hellsten U."/>
            <person name="Kawashima T."/>
            <person name="Kuo A."/>
            <person name="Mitros T."/>
            <person name="Salamov A."/>
            <person name="Carpenter M.L."/>
            <person name="Signorovitch A.Y."/>
            <person name="Moreno M.A."/>
            <person name="Kamm K."/>
            <person name="Grimwood J."/>
            <person name="Schmutz J."/>
            <person name="Shapiro H."/>
            <person name="Grigoriev I.V."/>
            <person name="Buss L.W."/>
            <person name="Schierwater B."/>
            <person name="Dellaporta S.L."/>
            <person name="Rokhsar D.S."/>
        </authorList>
    </citation>
    <scope>NUCLEOTIDE SEQUENCE [LARGE SCALE GENOMIC DNA]</scope>
    <source>
        <strain evidence="13 14">Grell-BS-1999</strain>
    </source>
</reference>
<dbReference type="InParanoid" id="B3S3P5"/>
<feature type="transmembrane region" description="Helical" evidence="9">
    <location>
        <begin position="722"/>
        <end position="741"/>
    </location>
</feature>
<evidence type="ECO:0000313" key="13">
    <source>
        <dbReference type="EMBL" id="EDV22507.1"/>
    </source>
</evidence>
<feature type="transmembrane region" description="Helical" evidence="9">
    <location>
        <begin position="812"/>
        <end position="832"/>
    </location>
</feature>
<dbReference type="InterPro" id="IPR041491">
    <property type="entry name" value="TRPM_SLOG"/>
</dbReference>
<dbReference type="OrthoDB" id="301415at2759"/>
<evidence type="ECO:0000256" key="3">
    <source>
        <dbReference type="ARBA" id="ARBA00022692"/>
    </source>
</evidence>
<evidence type="ECO:0000256" key="9">
    <source>
        <dbReference type="SAM" id="Phobius"/>
    </source>
</evidence>
<evidence type="ECO:0000256" key="1">
    <source>
        <dbReference type="ARBA" id="ARBA00004141"/>
    </source>
</evidence>
<dbReference type="GO" id="GO:0099604">
    <property type="term" value="F:ligand-gated calcium channel activity"/>
    <property type="evidence" value="ECO:0000318"/>
    <property type="project" value="GO_Central"/>
</dbReference>
<dbReference type="GeneID" id="6756263"/>
<evidence type="ECO:0008006" key="15">
    <source>
        <dbReference type="Google" id="ProtNLM"/>
    </source>
</evidence>
<evidence type="ECO:0000256" key="7">
    <source>
        <dbReference type="ARBA" id="ARBA00023303"/>
    </source>
</evidence>
<evidence type="ECO:0000256" key="2">
    <source>
        <dbReference type="ARBA" id="ARBA00022448"/>
    </source>
</evidence>
<feature type="transmembrane region" description="Helical" evidence="9">
    <location>
        <begin position="525"/>
        <end position="542"/>
    </location>
</feature>
<dbReference type="HOGENOM" id="CLU_001390_0_3_1"/>
<dbReference type="KEGG" id="tad:TRIADDRAFT_58797"/>
<dbReference type="PhylomeDB" id="B3S3P5"/>
<feature type="transmembrane region" description="Helical" evidence="9">
    <location>
        <begin position="876"/>
        <end position="898"/>
    </location>
</feature>
<dbReference type="eggNOG" id="KOG3614">
    <property type="taxonomic scope" value="Eukaryota"/>
</dbReference>
<organism evidence="13 14">
    <name type="scientific">Trichoplax adhaerens</name>
    <name type="common">Trichoplax reptans</name>
    <dbReference type="NCBI Taxonomy" id="10228"/>
    <lineage>
        <taxon>Eukaryota</taxon>
        <taxon>Metazoa</taxon>
        <taxon>Placozoa</taxon>
        <taxon>Uniplacotomia</taxon>
        <taxon>Trichoplacea</taxon>
        <taxon>Trichoplacidae</taxon>
        <taxon>Trichoplax</taxon>
    </lineage>
</organism>
<dbReference type="Pfam" id="PF25508">
    <property type="entry name" value="TRPM2"/>
    <property type="match status" value="1"/>
</dbReference>
<proteinExistence type="predicted"/>
<dbReference type="InterPro" id="IPR057366">
    <property type="entry name" value="TRPM-like"/>
</dbReference>
<gene>
    <name evidence="13" type="ORF">TRIADDRAFT_58797</name>
</gene>
<sequence length="1185" mass="135300">MAATIDSDSDSNEYIRFHNLEFRSSGYDVSDAVYCKIRDEIDARYLLKGIRKATSYFTKPQLIVSILGGTDRLETLIQREAICRTVNRLTKMARCYLITSGINSGVVRSIAEEIKSRESADFGLDIPLLGVCTYKDVGKHELWSKIKDQDTLIYDISVGDEANHNDLNAFHDCFILVDNSYEGDYHNEVQLRCSLEHEIRNMGKDKLLLGTSTTSKDDDMSGDFIPAVYLLVGGDLRALEMASIALHKGYPVFVIKDTGGSAKLLTNLIENQEDSSPEQIAATFMDIFAFKKKKHQNIVLRYVDMLQKTIALRDQVKIIGIHAAKGFVEEIFEMLLKGNSYKGSINHNFYCEIVHGTEIDIEYKLRFLWGKIDTRKLSEDIINLVSKRKSHRMSLDYLIKCAYIKGLKDVIYTLIRNGTLSYIEALDRAITYEIARGSVETIGVVDFLLDNAGSKIKHFVNLDRIKLMYKHQSNTEDLTMTEAGSLLAKIMDFGYKNPYEEVATYTSVEEFSNAGKDSLDPFRNLFLWAILTGKLELSFLFWKRIKTPLIAALVGYKVLHYYSKDDKRTNPPADHCLELAEKYRRLAYQMVNEAYNSDVGGTIYMLLRELPDWGGVSCFSVIMLTKGLNEFISHDSYVVSLRCIWSGDLLIAEKQGSTPTSLQLFQTVYCNFYIMKDINLRPSNAIQPHDLETGIVKPTSCSNTCGTFVRISRFYYIPKVKYFLNSVYFLTCLIPFVPLILLHDIQIFYLIFLALYGAFITLFFGNVTSPIEIATAIWVLALAVEEISQIMWEPTWTICGKIRLWLMDVWNALDFMAIIIFATAFIMHFFTILVEASRILYCVDLIIFSIRLLQVISPSKNHGPKLIMIRKLLGDLISFLVILFVFLVAFGIASHAILYPNRISGKSAVVSILLIPYWRIFGDLNIDSTENIIKCATTNTSNATVAGITYSYYNCLAVEIVVNALLIIYLLIAIILLLNLLIAILNKRYDELDGDAKKLWAQQFTALVREYVFRTPFIPPLNLIQTVVSVISHIVSLRLKSLLQSVSDEDFAKSLKLPDISNINIPYDALPDIEEDLKKELIANNAEFGQKDKLKRLQRFWKGDNNDSRYLIKQQSRLAADRFEKQNKDVTKLKGDMKNLRNDMTEVKRLMYNVCNKIERAQLPRQSTLAEQDRINYRPETYKRK</sequence>
<keyword evidence="3 9" id="KW-0812">Transmembrane</keyword>
<dbReference type="Proteomes" id="UP000009022">
    <property type="component" value="Unassembled WGS sequence"/>
</dbReference>
<dbReference type="OMA" id="DEANHND"/>
<feature type="domain" description="Ion transport" evidence="10">
    <location>
        <begin position="747"/>
        <end position="993"/>
    </location>
</feature>
<accession>B3S3P5</accession>
<evidence type="ECO:0000259" key="12">
    <source>
        <dbReference type="Pfam" id="PF25508"/>
    </source>
</evidence>
<keyword evidence="5" id="KW-0406">Ion transport</keyword>
<dbReference type="PANTHER" id="PTHR13800:SF12">
    <property type="entry name" value="TRANSIENT RECEPTOR POTENTIAL CATION CHANNEL SUBFAMILY M MEMBER-LIKE 2"/>
    <property type="match status" value="1"/>
</dbReference>
<dbReference type="GO" id="GO:0005886">
    <property type="term" value="C:plasma membrane"/>
    <property type="evidence" value="ECO:0000318"/>
    <property type="project" value="GO_Central"/>
</dbReference>
<dbReference type="PANTHER" id="PTHR13800">
    <property type="entry name" value="TRANSIENT RECEPTOR POTENTIAL CATION CHANNEL, SUBFAMILY M, MEMBER 6"/>
    <property type="match status" value="1"/>
</dbReference>
<feature type="domain" description="TRPM-like" evidence="12">
    <location>
        <begin position="510"/>
        <end position="634"/>
    </location>
</feature>
<feature type="transmembrane region" description="Helical" evidence="9">
    <location>
        <begin position="747"/>
        <end position="766"/>
    </location>
</feature>
<evidence type="ECO:0000313" key="14">
    <source>
        <dbReference type="Proteomes" id="UP000009022"/>
    </source>
</evidence>
<dbReference type="InterPro" id="IPR050927">
    <property type="entry name" value="TRPM"/>
</dbReference>
<feature type="domain" description="TRPM SLOG" evidence="11">
    <location>
        <begin position="33"/>
        <end position="299"/>
    </location>
</feature>
<feature type="coiled-coil region" evidence="8">
    <location>
        <begin position="1123"/>
        <end position="1150"/>
    </location>
</feature>
<feature type="transmembrane region" description="Helical" evidence="9">
    <location>
        <begin position="960"/>
        <end position="985"/>
    </location>
</feature>
<keyword evidence="4 9" id="KW-1133">Transmembrane helix</keyword>
<dbReference type="InterPro" id="IPR005821">
    <property type="entry name" value="Ion_trans_dom"/>
</dbReference>
<feature type="transmembrane region" description="Helical" evidence="9">
    <location>
        <begin position="773"/>
        <end position="792"/>
    </location>
</feature>
<evidence type="ECO:0000259" key="10">
    <source>
        <dbReference type="Pfam" id="PF00520"/>
    </source>
</evidence>
<keyword evidence="2" id="KW-0813">Transport</keyword>
<keyword evidence="8" id="KW-0175">Coiled coil</keyword>
<keyword evidence="7" id="KW-0407">Ion channel</keyword>
<protein>
    <recommendedName>
        <fullName evidence="15">TRPM SLOG domain-containing protein</fullName>
    </recommendedName>
</protein>